<evidence type="ECO:0000256" key="7">
    <source>
        <dbReference type="SAM" id="Phobius"/>
    </source>
</evidence>
<feature type="region of interest" description="Disordered" evidence="6">
    <location>
        <begin position="1"/>
        <end position="35"/>
    </location>
</feature>
<evidence type="ECO:0000256" key="2">
    <source>
        <dbReference type="ARBA" id="ARBA00022475"/>
    </source>
</evidence>
<feature type="domain" description="RDD" evidence="8">
    <location>
        <begin position="40"/>
        <end position="171"/>
    </location>
</feature>
<keyword evidence="10" id="KW-1185">Reference proteome</keyword>
<dbReference type="PANTHER" id="PTHR36115">
    <property type="entry name" value="PROLINE-RICH ANTIGEN HOMOLOG-RELATED"/>
    <property type="match status" value="1"/>
</dbReference>
<feature type="compositionally biased region" description="Low complexity" evidence="6">
    <location>
        <begin position="14"/>
        <end position="26"/>
    </location>
</feature>
<evidence type="ECO:0000313" key="9">
    <source>
        <dbReference type="EMBL" id="KAA9375295.1"/>
    </source>
</evidence>
<name>A0A5J5JY16_9ACTN</name>
<dbReference type="GO" id="GO:0005886">
    <property type="term" value="C:plasma membrane"/>
    <property type="evidence" value="ECO:0007669"/>
    <property type="project" value="UniProtKB-SubCell"/>
</dbReference>
<evidence type="ECO:0000256" key="6">
    <source>
        <dbReference type="SAM" id="MobiDB-lite"/>
    </source>
</evidence>
<evidence type="ECO:0000256" key="5">
    <source>
        <dbReference type="ARBA" id="ARBA00023136"/>
    </source>
</evidence>
<feature type="transmembrane region" description="Helical" evidence="7">
    <location>
        <begin position="86"/>
        <end position="106"/>
    </location>
</feature>
<dbReference type="Proteomes" id="UP000327011">
    <property type="component" value="Unassembled WGS sequence"/>
</dbReference>
<dbReference type="EMBL" id="VYTZ01000012">
    <property type="protein sequence ID" value="KAA9375295.1"/>
    <property type="molecule type" value="Genomic_DNA"/>
</dbReference>
<evidence type="ECO:0000256" key="3">
    <source>
        <dbReference type="ARBA" id="ARBA00022692"/>
    </source>
</evidence>
<dbReference type="InterPro" id="IPR051791">
    <property type="entry name" value="Pra-immunoreactive"/>
</dbReference>
<reference evidence="9 10" key="1">
    <citation type="submission" date="2019-09" db="EMBL/GenBank/DDBJ databases">
        <title>Screening of Novel Bioactive Compounds from Soil-Associated.</title>
        <authorList>
            <person name="Gong X."/>
        </authorList>
    </citation>
    <scope>NUCLEOTIDE SEQUENCE [LARGE SCALE GENOMIC DNA]</scope>
    <source>
        <strain evidence="9 10">Gxj-6</strain>
    </source>
</reference>
<gene>
    <name evidence="9" type="ORF">F5972_28465</name>
</gene>
<feature type="transmembrane region" description="Helical" evidence="7">
    <location>
        <begin position="47"/>
        <end position="66"/>
    </location>
</feature>
<keyword evidence="2" id="KW-1003">Cell membrane</keyword>
<dbReference type="RefSeq" id="WP_150937684.1">
    <property type="nucleotide sequence ID" value="NZ_VYTZ01000012.1"/>
</dbReference>
<evidence type="ECO:0000256" key="4">
    <source>
        <dbReference type="ARBA" id="ARBA00022989"/>
    </source>
</evidence>
<accession>A0A5J5JY16</accession>
<keyword evidence="4 7" id="KW-1133">Transmembrane helix</keyword>
<organism evidence="9 10">
    <name type="scientific">Microbispora cellulosiformans</name>
    <dbReference type="NCBI Taxonomy" id="2614688"/>
    <lineage>
        <taxon>Bacteria</taxon>
        <taxon>Bacillati</taxon>
        <taxon>Actinomycetota</taxon>
        <taxon>Actinomycetes</taxon>
        <taxon>Streptosporangiales</taxon>
        <taxon>Streptosporangiaceae</taxon>
        <taxon>Microbispora</taxon>
    </lineage>
</organism>
<feature type="compositionally biased region" description="Pro residues" evidence="6">
    <location>
        <begin position="1"/>
        <end position="13"/>
    </location>
</feature>
<evidence type="ECO:0000313" key="10">
    <source>
        <dbReference type="Proteomes" id="UP000327011"/>
    </source>
</evidence>
<dbReference type="InterPro" id="IPR010432">
    <property type="entry name" value="RDD"/>
</dbReference>
<comment type="subcellular location">
    <subcellularLocation>
        <location evidence="1">Cell membrane</location>
        <topology evidence="1">Multi-pass membrane protein</topology>
    </subcellularLocation>
</comment>
<evidence type="ECO:0000256" key="1">
    <source>
        <dbReference type="ARBA" id="ARBA00004651"/>
    </source>
</evidence>
<sequence>MGTPPPPGSPYEEPPSGGSPYEGPRSPWTPPPFGQTAPRLAGRWRRLFAGIVDAVIVSLITAPVTWDDWRAAYDDVTGVVTRIPASDGLVVAVIGFLYYWLLQSYWNGQTVGKRLFGMRVVRETGEPAGIGPVAVRQAVMTVLGSLCCLGLVDLGWILFDPRKQALHDKAARTLVVDA</sequence>
<dbReference type="Pfam" id="PF06271">
    <property type="entry name" value="RDD"/>
    <property type="match status" value="1"/>
</dbReference>
<keyword evidence="3 7" id="KW-0812">Transmembrane</keyword>
<feature type="transmembrane region" description="Helical" evidence="7">
    <location>
        <begin position="138"/>
        <end position="159"/>
    </location>
</feature>
<evidence type="ECO:0000259" key="8">
    <source>
        <dbReference type="Pfam" id="PF06271"/>
    </source>
</evidence>
<proteinExistence type="predicted"/>
<dbReference type="PANTHER" id="PTHR36115:SF4">
    <property type="entry name" value="MEMBRANE PROTEIN"/>
    <property type="match status" value="1"/>
</dbReference>
<keyword evidence="5 7" id="KW-0472">Membrane</keyword>
<comment type="caution">
    <text evidence="9">The sequence shown here is derived from an EMBL/GenBank/DDBJ whole genome shotgun (WGS) entry which is preliminary data.</text>
</comment>
<dbReference type="AlphaFoldDB" id="A0A5J5JY16"/>
<protein>
    <submittedName>
        <fullName evidence="9">RDD family protein</fullName>
    </submittedName>
</protein>